<comment type="subcellular location">
    <subcellularLocation>
        <location evidence="1">Cytoplasm</location>
        <location evidence="1">Cytoskeleton</location>
        <location evidence="1">Cilium axoneme</location>
    </subcellularLocation>
</comment>
<gene>
    <name evidence="2" type="ORF">OEZ85_007336</name>
</gene>
<accession>A0ABY8U272</accession>
<evidence type="ECO:0000313" key="3">
    <source>
        <dbReference type="Proteomes" id="UP001244341"/>
    </source>
</evidence>
<dbReference type="Gene3D" id="3.80.10.10">
    <property type="entry name" value="Ribonuclease Inhibitor"/>
    <property type="match status" value="1"/>
</dbReference>
<dbReference type="InterPro" id="IPR032675">
    <property type="entry name" value="LRR_dom_sf"/>
</dbReference>
<dbReference type="EMBL" id="CP126211">
    <property type="protein sequence ID" value="WIA13788.1"/>
    <property type="molecule type" value="Genomic_DNA"/>
</dbReference>
<organism evidence="2 3">
    <name type="scientific">Tetradesmus obliquus</name>
    <name type="common">Green alga</name>
    <name type="synonym">Acutodesmus obliquus</name>
    <dbReference type="NCBI Taxonomy" id="3088"/>
    <lineage>
        <taxon>Eukaryota</taxon>
        <taxon>Viridiplantae</taxon>
        <taxon>Chlorophyta</taxon>
        <taxon>core chlorophytes</taxon>
        <taxon>Chlorophyceae</taxon>
        <taxon>CS clade</taxon>
        <taxon>Sphaeropleales</taxon>
        <taxon>Scenedesmaceae</taxon>
        <taxon>Tetradesmus</taxon>
    </lineage>
</organism>
<dbReference type="SUPFAM" id="SSF52047">
    <property type="entry name" value="RNI-like"/>
    <property type="match status" value="1"/>
</dbReference>
<evidence type="ECO:0000313" key="2">
    <source>
        <dbReference type="EMBL" id="WIA13788.1"/>
    </source>
</evidence>
<keyword evidence="3" id="KW-1185">Reference proteome</keyword>
<reference evidence="2 3" key="1">
    <citation type="submission" date="2023-05" db="EMBL/GenBank/DDBJ databases">
        <title>A 100% complete, gapless, phased diploid assembly of the Scenedesmus obliquus UTEX 3031 genome.</title>
        <authorList>
            <person name="Biondi T.C."/>
            <person name="Hanschen E.R."/>
            <person name="Kwon T."/>
            <person name="Eng W."/>
            <person name="Kruse C.P.S."/>
            <person name="Koehler S.I."/>
            <person name="Kunde Y."/>
            <person name="Gleasner C.D."/>
            <person name="You Mak K.T."/>
            <person name="Polle J."/>
            <person name="Hovde B.T."/>
            <person name="Starkenburg S.R."/>
        </authorList>
    </citation>
    <scope>NUCLEOTIDE SEQUENCE [LARGE SCALE GENOMIC DNA]</scope>
    <source>
        <strain evidence="2 3">DOE0152z</strain>
    </source>
</reference>
<name>A0ABY8U272_TETOB</name>
<protein>
    <submittedName>
        <fullName evidence="2">Uncharacterized protein</fullName>
    </submittedName>
</protein>
<evidence type="ECO:0000256" key="1">
    <source>
        <dbReference type="ARBA" id="ARBA00004430"/>
    </source>
</evidence>
<dbReference type="Proteomes" id="UP001244341">
    <property type="component" value="Chromosome 4b"/>
</dbReference>
<proteinExistence type="predicted"/>
<sequence length="502" mass="53075">MVGVNRVYASESVPSLALSIALEHHPALSSSPQGQLLRPAADSASSPADWKLVKVEARGEQHSGSGSEASWVTACGYLQWGKSRREVQFTAEVDGCSEVINYAARRRDDPDYPAQFGLLLITVAVDNCVYSHCEQAGCGSACKCISKQTGECSCGDSTQTGFAPHYSWPQNRQSCAYNKISVAADSSSRDSGDGSSREESATLFEARRGSGKIVVPIRFGSTANCLPPMASRRLQVHSVKCAAVKARAPCFDVPGNRGSPSQAAVLSASGCHSMACGKELHVTLSSQADQKQNEMAVAVAVHKAAKAAAGGALRLQSYINATATPAAGAVLSQLSNSSLREVRLSFPKHLGQQGSSNLAFALQKLQNLLPRLACLAVSEVPLGPAALGLGATAQQLASLCLGECQLTDVEINYILLRQTSLQRLSIIDEPEVTDGILPVIGHSLQQLQVLSLHSCGMISGEGLGCLAGMQQLAQLYLGDTGVDEDEARWLQQRMQGRLQVLL</sequence>